<dbReference type="EMBL" id="CP119894">
    <property type="protein sequence ID" value="WFD26841.1"/>
    <property type="molecule type" value="Genomic_DNA"/>
</dbReference>
<protein>
    <recommendedName>
        <fullName evidence="7">TOG domain-containing protein</fullName>
    </recommendedName>
</protein>
<dbReference type="Proteomes" id="UP001213623">
    <property type="component" value="Chromosome 3"/>
</dbReference>
<dbReference type="AlphaFoldDB" id="A0AAF0J287"/>
<dbReference type="GO" id="GO:1990023">
    <property type="term" value="C:mitotic spindle midzone"/>
    <property type="evidence" value="ECO:0007669"/>
    <property type="project" value="TreeGrafter"/>
</dbReference>
<evidence type="ECO:0000256" key="5">
    <source>
        <dbReference type="ARBA" id="ARBA00022776"/>
    </source>
</evidence>
<dbReference type="PANTHER" id="PTHR21567:SF60">
    <property type="entry name" value="CLASP N-TERMINAL DOMAIN-CONTAINING PROTEIN"/>
    <property type="match status" value="1"/>
</dbReference>
<dbReference type="SMART" id="SM01349">
    <property type="entry name" value="TOG"/>
    <property type="match status" value="1"/>
</dbReference>
<dbReference type="InterPro" id="IPR034085">
    <property type="entry name" value="TOG"/>
</dbReference>
<name>A0AAF0J287_9BASI</name>
<gene>
    <name evidence="8" type="ORF">MNAN1_001830</name>
</gene>
<feature type="region of interest" description="Disordered" evidence="6">
    <location>
        <begin position="282"/>
        <end position="340"/>
    </location>
</feature>
<evidence type="ECO:0000256" key="2">
    <source>
        <dbReference type="ARBA" id="ARBA00009549"/>
    </source>
</evidence>
<feature type="compositionally biased region" description="Polar residues" evidence="6">
    <location>
        <begin position="239"/>
        <end position="248"/>
    </location>
</feature>
<comment type="subcellular location">
    <subcellularLocation>
        <location evidence="1">Cytoplasm</location>
        <location evidence="1">Cytoskeleton</location>
        <location evidence="1">Spindle</location>
    </subcellularLocation>
</comment>
<feature type="compositionally biased region" description="Polar residues" evidence="6">
    <location>
        <begin position="411"/>
        <end position="420"/>
    </location>
</feature>
<sequence length="467" mass="51324">MRCIDSEVDLGHALAPLVAVMKLPETEETWDRIEHALAEFQALTKQGATKDPTYVTHVRELAPCMVRSLRSERTRLSGTASDVLNSMAPRLGDRFASLVPIFVPTLLQICGRTNKVASQRAEKSLHLICRHCRLPQIVPYLLHALQEKAATVRSAAAASLVLLLEVCEVEALAKRVADMENAIQILATDANPQVRALGRQVYAQYAALWPSRCNNFRETLSTTAQRYLAAVAPAKREPSTMNSPSDATMDTAGTRKRVKRVADTGTLVQPSRDREPLKLQGLCHAKENERPSPREAKRDVPTTLAKTGPRTLFEPMPWADPFQETGVPPLPPPGSKPSDGVAYRLALAQEQARLRSAQRQGLNAADMDMQGMRLSSRALVRSSASLGSARRVVRPRAAAETPRPERVAPSKDTSSPLSTHKQGEFTPKRRPFGVVNADRLPQSRQTPAKTEKYTPVPQGSPWAEIDT</sequence>
<feature type="region of interest" description="Disordered" evidence="6">
    <location>
        <begin position="233"/>
        <end position="252"/>
    </location>
</feature>
<feature type="compositionally biased region" description="Low complexity" evidence="6">
    <location>
        <begin position="381"/>
        <end position="401"/>
    </location>
</feature>
<evidence type="ECO:0000256" key="1">
    <source>
        <dbReference type="ARBA" id="ARBA00004186"/>
    </source>
</evidence>
<feature type="compositionally biased region" description="Basic and acidic residues" evidence="6">
    <location>
        <begin position="284"/>
        <end position="300"/>
    </location>
</feature>
<dbReference type="InterPro" id="IPR024395">
    <property type="entry name" value="CLASP_N_dom"/>
</dbReference>
<keyword evidence="5" id="KW-0131">Cell cycle</keyword>
<feature type="region of interest" description="Disordered" evidence="6">
    <location>
        <begin position="381"/>
        <end position="467"/>
    </location>
</feature>
<evidence type="ECO:0000259" key="7">
    <source>
        <dbReference type="SMART" id="SM01349"/>
    </source>
</evidence>
<dbReference type="Gene3D" id="1.25.10.10">
    <property type="entry name" value="Leucine-rich Repeat Variant"/>
    <property type="match status" value="1"/>
</dbReference>
<evidence type="ECO:0000256" key="3">
    <source>
        <dbReference type="ARBA" id="ARBA00022618"/>
    </source>
</evidence>
<reference evidence="8" key="1">
    <citation type="submission" date="2023-03" db="EMBL/GenBank/DDBJ databases">
        <title>Mating type loci evolution in Malassezia.</title>
        <authorList>
            <person name="Coelho M.A."/>
        </authorList>
    </citation>
    <scope>NUCLEOTIDE SEQUENCE</scope>
    <source>
        <strain evidence="8">CBS 9557</strain>
    </source>
</reference>
<dbReference type="Pfam" id="PF12348">
    <property type="entry name" value="CLASP_N"/>
    <property type="match status" value="1"/>
</dbReference>
<keyword evidence="5" id="KW-0498">Mitosis</keyword>
<comment type="similarity">
    <text evidence="2">Belongs to the CLASP family.</text>
</comment>
<dbReference type="GO" id="GO:0005881">
    <property type="term" value="C:cytoplasmic microtubule"/>
    <property type="evidence" value="ECO:0007669"/>
    <property type="project" value="TreeGrafter"/>
</dbReference>
<dbReference type="GO" id="GO:0090307">
    <property type="term" value="P:mitotic spindle assembly"/>
    <property type="evidence" value="ECO:0007669"/>
    <property type="project" value="TreeGrafter"/>
</dbReference>
<evidence type="ECO:0000313" key="9">
    <source>
        <dbReference type="Proteomes" id="UP001213623"/>
    </source>
</evidence>
<evidence type="ECO:0000256" key="4">
    <source>
        <dbReference type="ARBA" id="ARBA00022701"/>
    </source>
</evidence>
<evidence type="ECO:0000256" key="6">
    <source>
        <dbReference type="SAM" id="MobiDB-lite"/>
    </source>
</evidence>
<dbReference type="GO" id="GO:0051301">
    <property type="term" value="P:cell division"/>
    <property type="evidence" value="ECO:0007669"/>
    <property type="project" value="UniProtKB-KW"/>
</dbReference>
<dbReference type="GO" id="GO:0008017">
    <property type="term" value="F:microtubule binding"/>
    <property type="evidence" value="ECO:0007669"/>
    <property type="project" value="TreeGrafter"/>
</dbReference>
<accession>A0AAF0J287</accession>
<dbReference type="InterPro" id="IPR011989">
    <property type="entry name" value="ARM-like"/>
</dbReference>
<proteinExistence type="inferred from homology"/>
<organism evidence="8 9">
    <name type="scientific">Malassezia nana</name>
    <dbReference type="NCBI Taxonomy" id="180528"/>
    <lineage>
        <taxon>Eukaryota</taxon>
        <taxon>Fungi</taxon>
        <taxon>Dikarya</taxon>
        <taxon>Basidiomycota</taxon>
        <taxon>Ustilaginomycotina</taxon>
        <taxon>Malasseziomycetes</taxon>
        <taxon>Malasseziales</taxon>
        <taxon>Malasseziaceae</taxon>
        <taxon>Malassezia</taxon>
    </lineage>
</organism>
<feature type="domain" description="TOG" evidence="7">
    <location>
        <begin position="12"/>
        <end position="243"/>
    </location>
</feature>
<evidence type="ECO:0000313" key="8">
    <source>
        <dbReference type="EMBL" id="WFD26841.1"/>
    </source>
</evidence>
<dbReference type="SUPFAM" id="SSF48371">
    <property type="entry name" value="ARM repeat"/>
    <property type="match status" value="1"/>
</dbReference>
<keyword evidence="9" id="KW-1185">Reference proteome</keyword>
<dbReference type="GO" id="GO:0005815">
    <property type="term" value="C:microtubule organizing center"/>
    <property type="evidence" value="ECO:0007669"/>
    <property type="project" value="TreeGrafter"/>
</dbReference>
<dbReference type="PANTHER" id="PTHR21567">
    <property type="entry name" value="CLASP"/>
    <property type="match status" value="1"/>
</dbReference>
<dbReference type="GO" id="GO:0005876">
    <property type="term" value="C:spindle microtubule"/>
    <property type="evidence" value="ECO:0007669"/>
    <property type="project" value="TreeGrafter"/>
</dbReference>
<keyword evidence="3" id="KW-0132">Cell division</keyword>
<dbReference type="InterPro" id="IPR016024">
    <property type="entry name" value="ARM-type_fold"/>
</dbReference>
<keyword evidence="4" id="KW-0493">Microtubule</keyword>